<protein>
    <submittedName>
        <fullName evidence="4">GH1</fullName>
    </submittedName>
</protein>
<dbReference type="PANTHER" id="PTHR12631">
    <property type="entry name" value="ALPHA-L-IDURONIDASE"/>
    <property type="match status" value="1"/>
</dbReference>
<dbReference type="Pfam" id="PF02449">
    <property type="entry name" value="Glyco_hydro_42"/>
    <property type="match status" value="1"/>
</dbReference>
<dbReference type="GO" id="GO:0005975">
    <property type="term" value="P:carbohydrate metabolic process"/>
    <property type="evidence" value="ECO:0007669"/>
    <property type="project" value="InterPro"/>
</dbReference>
<keyword evidence="2" id="KW-0326">Glycosidase</keyword>
<dbReference type="EMBL" id="CADCWM010001182">
    <property type="protein sequence ID" value="CAA9589488.1"/>
    <property type="molecule type" value="Genomic_DNA"/>
</dbReference>
<evidence type="ECO:0000313" key="4">
    <source>
        <dbReference type="EMBL" id="CAA9589488.1"/>
    </source>
</evidence>
<organism evidence="4">
    <name type="scientific">uncultured Thermomicrobiales bacterium</name>
    <dbReference type="NCBI Taxonomy" id="1645740"/>
    <lineage>
        <taxon>Bacteria</taxon>
        <taxon>Pseudomonadati</taxon>
        <taxon>Thermomicrobiota</taxon>
        <taxon>Thermomicrobia</taxon>
        <taxon>Thermomicrobiales</taxon>
        <taxon>environmental samples</taxon>
    </lineage>
</organism>
<evidence type="ECO:0000256" key="1">
    <source>
        <dbReference type="ARBA" id="ARBA00022801"/>
    </source>
</evidence>
<feature type="non-terminal residue" evidence="4">
    <location>
        <position position="179"/>
    </location>
</feature>
<sequence>MPLHDRDVLGLTRHDERWHDDLVLVRDAGIRRLRYPIPWHRIERVRGRYDWGWLDEVLAGMRELGLSPIADPVHHTSFPRWLEDGFLNPDFPATYRDFCAAFAERYSWVREFTVFNEPLPTTMLCTEMGAWYPARRGEAAFYGMLRNVSRAICEATAAIIRAQPAARFIHVDTAEGHGA</sequence>
<gene>
    <name evidence="4" type="ORF">AVDCRST_MAG88-4588</name>
</gene>
<feature type="domain" description="Glycoside hydrolase family 42 N-terminal" evidence="3">
    <location>
        <begin position="15"/>
        <end position="86"/>
    </location>
</feature>
<evidence type="ECO:0000256" key="2">
    <source>
        <dbReference type="ARBA" id="ARBA00023295"/>
    </source>
</evidence>
<accession>A0A6J4VXQ5</accession>
<dbReference type="AlphaFoldDB" id="A0A6J4VXQ5"/>
<dbReference type="InterPro" id="IPR017853">
    <property type="entry name" value="GH"/>
</dbReference>
<reference evidence="4" key="1">
    <citation type="submission" date="2020-02" db="EMBL/GenBank/DDBJ databases">
        <authorList>
            <person name="Meier V. D."/>
        </authorList>
    </citation>
    <scope>NUCLEOTIDE SEQUENCE</scope>
    <source>
        <strain evidence="4">AVDCRST_MAG88</strain>
    </source>
</reference>
<evidence type="ECO:0000259" key="3">
    <source>
        <dbReference type="Pfam" id="PF02449"/>
    </source>
</evidence>
<dbReference type="SUPFAM" id="SSF51445">
    <property type="entry name" value="(Trans)glycosidases"/>
    <property type="match status" value="1"/>
</dbReference>
<name>A0A6J4VXQ5_9BACT</name>
<dbReference type="PANTHER" id="PTHR12631:SF10">
    <property type="entry name" value="BETA-XYLOSIDASE-LIKE PROTEIN-RELATED"/>
    <property type="match status" value="1"/>
</dbReference>
<dbReference type="InterPro" id="IPR013529">
    <property type="entry name" value="Glyco_hydro_42_N"/>
</dbReference>
<dbReference type="GO" id="GO:0004553">
    <property type="term" value="F:hydrolase activity, hydrolyzing O-glycosyl compounds"/>
    <property type="evidence" value="ECO:0007669"/>
    <property type="project" value="InterPro"/>
</dbReference>
<proteinExistence type="predicted"/>
<dbReference type="InterPro" id="IPR051923">
    <property type="entry name" value="Glycosyl_Hydrolase_39"/>
</dbReference>
<dbReference type="Gene3D" id="3.20.20.80">
    <property type="entry name" value="Glycosidases"/>
    <property type="match status" value="1"/>
</dbReference>
<keyword evidence="1" id="KW-0378">Hydrolase</keyword>